<organism evidence="4 5">
    <name type="scientific">Quercus suber</name>
    <name type="common">Cork oak</name>
    <dbReference type="NCBI Taxonomy" id="58331"/>
    <lineage>
        <taxon>Eukaryota</taxon>
        <taxon>Viridiplantae</taxon>
        <taxon>Streptophyta</taxon>
        <taxon>Embryophyta</taxon>
        <taxon>Tracheophyta</taxon>
        <taxon>Spermatophyta</taxon>
        <taxon>Magnoliopsida</taxon>
        <taxon>eudicotyledons</taxon>
        <taxon>Gunneridae</taxon>
        <taxon>Pentapetalae</taxon>
        <taxon>rosids</taxon>
        <taxon>fabids</taxon>
        <taxon>Fagales</taxon>
        <taxon>Fagaceae</taxon>
        <taxon>Quercus</taxon>
    </lineage>
</organism>
<evidence type="ECO:0000313" key="4">
    <source>
        <dbReference type="EMBL" id="KAK7832799.1"/>
    </source>
</evidence>
<gene>
    <name evidence="4" type="ORF">CFP56_026224</name>
</gene>
<dbReference type="PANTHER" id="PTHR31286">
    <property type="entry name" value="GLYCINE-RICH CELL WALL STRUCTURAL PROTEIN 1.8-LIKE"/>
    <property type="match status" value="1"/>
</dbReference>
<dbReference type="InterPro" id="IPR001878">
    <property type="entry name" value="Znf_CCHC"/>
</dbReference>
<comment type="caution">
    <text evidence="4">The sequence shown here is derived from an EMBL/GenBank/DDBJ whole genome shotgun (WGS) entry which is preliminary data.</text>
</comment>
<dbReference type="InterPro" id="IPR025836">
    <property type="entry name" value="Zn_knuckle_CX2CX4HX4C"/>
</dbReference>
<dbReference type="AlphaFoldDB" id="A0AAW0K2S5"/>
<dbReference type="InterPro" id="IPR040256">
    <property type="entry name" value="At4g02000-like"/>
</dbReference>
<reference evidence="4 5" key="1">
    <citation type="journal article" date="2018" name="Sci. Data">
        <title>The draft genome sequence of cork oak.</title>
        <authorList>
            <person name="Ramos A.M."/>
            <person name="Usie A."/>
            <person name="Barbosa P."/>
            <person name="Barros P.M."/>
            <person name="Capote T."/>
            <person name="Chaves I."/>
            <person name="Simoes F."/>
            <person name="Abreu I."/>
            <person name="Carrasquinho I."/>
            <person name="Faro C."/>
            <person name="Guimaraes J.B."/>
            <person name="Mendonca D."/>
            <person name="Nobrega F."/>
            <person name="Rodrigues L."/>
            <person name="Saibo N.J.M."/>
            <person name="Varela M.C."/>
            <person name="Egas C."/>
            <person name="Matos J."/>
            <person name="Miguel C.M."/>
            <person name="Oliveira M.M."/>
            <person name="Ricardo C.P."/>
            <person name="Goncalves S."/>
        </authorList>
    </citation>
    <scope>NUCLEOTIDE SEQUENCE [LARGE SCALE GENOMIC DNA]</scope>
    <source>
        <strain evidence="5">cv. HL8</strain>
    </source>
</reference>
<protein>
    <recommendedName>
        <fullName evidence="3">CCHC-type domain-containing protein</fullName>
    </recommendedName>
</protein>
<dbReference type="Pfam" id="PF14111">
    <property type="entry name" value="DUF4283"/>
    <property type="match status" value="1"/>
</dbReference>
<keyword evidence="1" id="KW-0863">Zinc-finger</keyword>
<dbReference type="GO" id="GO:0008270">
    <property type="term" value="F:zinc ion binding"/>
    <property type="evidence" value="ECO:0007669"/>
    <property type="project" value="UniProtKB-KW"/>
</dbReference>
<accession>A0AAW0K2S5</accession>
<keyword evidence="1" id="KW-0479">Metal-binding</keyword>
<evidence type="ECO:0000259" key="3">
    <source>
        <dbReference type="PROSITE" id="PS50158"/>
    </source>
</evidence>
<dbReference type="PANTHER" id="PTHR31286:SF167">
    <property type="entry name" value="OS09G0268800 PROTEIN"/>
    <property type="match status" value="1"/>
</dbReference>
<evidence type="ECO:0000256" key="2">
    <source>
        <dbReference type="SAM" id="MobiDB-lite"/>
    </source>
</evidence>
<feature type="region of interest" description="Disordered" evidence="2">
    <location>
        <begin position="261"/>
        <end position="294"/>
    </location>
</feature>
<keyword evidence="5" id="KW-1185">Reference proteome</keyword>
<dbReference type="GO" id="GO:0003676">
    <property type="term" value="F:nucleic acid binding"/>
    <property type="evidence" value="ECO:0007669"/>
    <property type="project" value="InterPro"/>
</dbReference>
<dbReference type="Pfam" id="PF14392">
    <property type="entry name" value="zf-CCHC_4"/>
    <property type="match status" value="1"/>
</dbReference>
<sequence length="465" mass="53354">MDKQIDLVESITKKLQGTGKIIKLKASEKAAEELVNTGLVGKLLLDRVINKSVIKAIILKAWRTSRSVQIVDLKENIFLFKFACEGDRKRILELGPCYFEGCPIILKMWHQNLSVKDMDFSSIPIWMQVHNLPIEYMSKENAKELGALVGEVIEVDFTGNRGICMSKFIRVRVELKVDNPLWSGFFLDRQPQSDLWIHFKYERIADICYKCGRLGHLKARCSWVDHSGKQLNPKEPFGFGPWMKAENMSRRSTRWVEFLHEADQSRDEEEGDEEERGRQWQVESDGSREHAPGGARIKVQLDISFLAKVDGSEKCQTNFENSEAHIPSKQLSAEKFPAYYNEGEKSGPSDSSMRVAIAKRKFEEEENNVTGRALKLTKVGSGLLNVQSKLNVPRQPIPKEFSRRTRMDKKKRIKELAREQSTVASNSPLQEMTCSYLLKQMKKILRALKLVWKYLLDGQGRKLIC</sequence>
<name>A0AAW0K2S5_QUESU</name>
<dbReference type="InterPro" id="IPR025558">
    <property type="entry name" value="DUF4283"/>
</dbReference>
<dbReference type="Proteomes" id="UP000237347">
    <property type="component" value="Unassembled WGS sequence"/>
</dbReference>
<dbReference type="PROSITE" id="PS50158">
    <property type="entry name" value="ZF_CCHC"/>
    <property type="match status" value="1"/>
</dbReference>
<keyword evidence="1" id="KW-0862">Zinc</keyword>
<evidence type="ECO:0000256" key="1">
    <source>
        <dbReference type="PROSITE-ProRule" id="PRU00047"/>
    </source>
</evidence>
<feature type="domain" description="CCHC-type" evidence="3">
    <location>
        <begin position="208"/>
        <end position="221"/>
    </location>
</feature>
<evidence type="ECO:0000313" key="5">
    <source>
        <dbReference type="Proteomes" id="UP000237347"/>
    </source>
</evidence>
<dbReference type="EMBL" id="PKMF04000419">
    <property type="protein sequence ID" value="KAK7832799.1"/>
    <property type="molecule type" value="Genomic_DNA"/>
</dbReference>
<proteinExistence type="predicted"/>